<keyword evidence="6 15" id="KW-0328">Glycosyltransferase</keyword>
<evidence type="ECO:0000256" key="12">
    <source>
        <dbReference type="ARBA" id="ARBA00023136"/>
    </source>
</evidence>
<dbReference type="Gene3D" id="2.80.10.50">
    <property type="match status" value="1"/>
</dbReference>
<evidence type="ECO:0000313" key="18">
    <source>
        <dbReference type="Proteomes" id="UP000736164"/>
    </source>
</evidence>
<dbReference type="GO" id="GO:0006493">
    <property type="term" value="P:protein O-linked glycosylation"/>
    <property type="evidence" value="ECO:0007669"/>
    <property type="project" value="TreeGrafter"/>
</dbReference>
<keyword evidence="12 15" id="KW-0472">Membrane</keyword>
<evidence type="ECO:0000256" key="11">
    <source>
        <dbReference type="ARBA" id="ARBA00023034"/>
    </source>
</evidence>
<keyword evidence="8 15" id="KW-0430">Lectin</keyword>
<keyword evidence="14 15" id="KW-0464">Manganese</keyword>
<dbReference type="AlphaFoldDB" id="A0A8J7NNH5"/>
<keyword evidence="9" id="KW-0735">Signal-anchor</keyword>
<dbReference type="InterPro" id="IPR000772">
    <property type="entry name" value="Ricin_B_lectin"/>
</dbReference>
<keyword evidence="10 15" id="KW-1133">Transmembrane helix</keyword>
<dbReference type="GO" id="GO:0030246">
    <property type="term" value="F:carbohydrate binding"/>
    <property type="evidence" value="ECO:0007669"/>
    <property type="project" value="UniProtKB-KW"/>
</dbReference>
<keyword evidence="18" id="KW-1185">Reference proteome</keyword>
<evidence type="ECO:0000256" key="1">
    <source>
        <dbReference type="ARBA" id="ARBA00001936"/>
    </source>
</evidence>
<dbReference type="EC" id="2.4.1.-" evidence="15"/>
<gene>
    <name evidence="17" type="primary">Galnt15</name>
    <name evidence="17" type="ORF">GTO95_0013330</name>
</gene>
<dbReference type="SUPFAM" id="SSF50370">
    <property type="entry name" value="Ricin B-like lectins"/>
    <property type="match status" value="1"/>
</dbReference>
<dbReference type="InterPro" id="IPR035992">
    <property type="entry name" value="Ricin_B-like_lectins"/>
</dbReference>
<evidence type="ECO:0000256" key="10">
    <source>
        <dbReference type="ARBA" id="ARBA00022989"/>
    </source>
</evidence>
<feature type="domain" description="Ricin B lectin" evidence="16">
    <location>
        <begin position="509"/>
        <end position="634"/>
    </location>
</feature>
<dbReference type="PANTHER" id="PTHR11675">
    <property type="entry name" value="N-ACETYLGALACTOSAMINYLTRANSFERASE"/>
    <property type="match status" value="1"/>
</dbReference>
<keyword evidence="7 15" id="KW-0812">Transmembrane</keyword>
<evidence type="ECO:0000256" key="2">
    <source>
        <dbReference type="ARBA" id="ARBA00004323"/>
    </source>
</evidence>
<accession>A0A8J7NNH5</accession>
<evidence type="ECO:0000256" key="14">
    <source>
        <dbReference type="ARBA" id="ARBA00023211"/>
    </source>
</evidence>
<dbReference type="EMBL" id="JAAWVO010015088">
    <property type="protein sequence ID" value="MBN3314341.1"/>
    <property type="molecule type" value="Genomic_DNA"/>
</dbReference>
<sequence>MRFLCRYKLCRLQFVFLWIILGFFVMIVTFLDPFFDEFSKKTLISPHQKVKDNSDLDEIIDSRDQMELGGFSSLNLLKEDQLIIVPSKVKRKQNPPKKANYKMLRSGGKKDARLLVSTHSNLGKPVHLILNQFEKDIEESGLKKHGFNELASERISLHRRLPEVRHPLCLTQQYSVQLPTASVIICFHNEAWSTLLRTVHSVLDTVPKTLLKDVILVDDLSRQGHLKSSLSEYIAKLDGVKLIRSNKRLGVTGGRMLGAARASGDVLVFMDSHCECHKGWLEPLLDRIAGDRNLVVSPVMDIIDWKTFQYYPSVDLQRGVFDWKLDFHWEPLPRNMLKKQKSPVHPVRSPALAGGVLAIERHFFQRIGAYDPGMTLQGAENVELSIRVWLCGGSMEILPCSRIGHLDRGHIPYSLSDEHAVESNKIRVAETWMDAYKKIFYKRDVVAYFIKKAENVNCTERLQLRKRLGCKNFHSFLSDVHPELYLPEDRPGYSGEARHVLIFFYKPVYFKLYNVGTGYCADYKNKLGAIGKPVMVSPCSGNGKQHCEYNTQREVRCGSAGQLCFDVRKEQVVLSDCSLKEDIHSRQLWNIIEHSGEIVHVLSEKCIEAVEGEDVKGLFLRTCIRAPRQQWHFEQLIVLNK</sequence>
<dbReference type="InterPro" id="IPR045885">
    <property type="entry name" value="GalNAc-T"/>
</dbReference>
<dbReference type="Proteomes" id="UP000736164">
    <property type="component" value="Unassembled WGS sequence"/>
</dbReference>
<dbReference type="FunFam" id="3.90.550.10:FF:000081">
    <property type="entry name" value="Polypeptide N-acetylgalactosaminyltransferase"/>
    <property type="match status" value="1"/>
</dbReference>
<feature type="non-terminal residue" evidence="17">
    <location>
        <position position="1"/>
    </location>
</feature>
<evidence type="ECO:0000256" key="5">
    <source>
        <dbReference type="ARBA" id="ARBA00012644"/>
    </source>
</evidence>
<keyword evidence="11 15" id="KW-0333">Golgi apparatus</keyword>
<dbReference type="Pfam" id="PF00535">
    <property type="entry name" value="Glycos_transf_2"/>
    <property type="match status" value="1"/>
</dbReference>
<dbReference type="PROSITE" id="PS50231">
    <property type="entry name" value="RICIN_B_LECTIN"/>
    <property type="match status" value="1"/>
</dbReference>
<evidence type="ECO:0000256" key="7">
    <source>
        <dbReference type="ARBA" id="ARBA00022692"/>
    </source>
</evidence>
<evidence type="ECO:0000256" key="3">
    <source>
        <dbReference type="ARBA" id="ARBA00004922"/>
    </source>
</evidence>
<dbReference type="Pfam" id="PF00652">
    <property type="entry name" value="Ricin_B_lectin"/>
    <property type="match status" value="1"/>
</dbReference>
<dbReference type="GO" id="GO:0000139">
    <property type="term" value="C:Golgi membrane"/>
    <property type="evidence" value="ECO:0007669"/>
    <property type="project" value="UniProtKB-SubCell"/>
</dbReference>
<evidence type="ECO:0000256" key="15">
    <source>
        <dbReference type="RuleBase" id="RU361242"/>
    </source>
</evidence>
<dbReference type="GO" id="GO:0004653">
    <property type="term" value="F:polypeptide N-acetylgalactosaminyltransferase activity"/>
    <property type="evidence" value="ECO:0007669"/>
    <property type="project" value="TreeGrafter"/>
</dbReference>
<evidence type="ECO:0000256" key="8">
    <source>
        <dbReference type="ARBA" id="ARBA00022734"/>
    </source>
</evidence>
<reference evidence="17" key="1">
    <citation type="journal article" date="2021" name="Cell">
        <title>Tracing the genetic footprints of vertebrate landing in non-teleost ray-finned fishes.</title>
        <authorList>
            <person name="Bi X."/>
            <person name="Wang K."/>
            <person name="Yang L."/>
            <person name="Pan H."/>
            <person name="Jiang H."/>
            <person name="Wei Q."/>
            <person name="Fang M."/>
            <person name="Yu H."/>
            <person name="Zhu C."/>
            <person name="Cai Y."/>
            <person name="He Y."/>
            <person name="Gan X."/>
            <person name="Zeng H."/>
            <person name="Yu D."/>
            <person name="Zhu Y."/>
            <person name="Jiang H."/>
            <person name="Qiu Q."/>
            <person name="Yang H."/>
            <person name="Zhang Y.E."/>
            <person name="Wang W."/>
            <person name="Zhu M."/>
            <person name="He S."/>
            <person name="Zhang G."/>
        </authorList>
    </citation>
    <scope>NUCLEOTIDE SEQUENCE</scope>
    <source>
        <strain evidence="17">Allg_001</strain>
    </source>
</reference>
<feature type="transmembrane region" description="Helical" evidence="15">
    <location>
        <begin position="12"/>
        <end position="31"/>
    </location>
</feature>
<dbReference type="Gene3D" id="3.90.550.10">
    <property type="entry name" value="Spore Coat Polysaccharide Biosynthesis Protein SpsA, Chain A"/>
    <property type="match status" value="1"/>
</dbReference>
<comment type="cofactor">
    <cofactor evidence="1 15">
        <name>Mn(2+)</name>
        <dbReference type="ChEBI" id="CHEBI:29035"/>
    </cofactor>
</comment>
<dbReference type="PANTHER" id="PTHR11675:SF36">
    <property type="entry name" value="POLYPEPTIDE N-ACETYLGALACTOSAMINYLTRANSFERASE 15"/>
    <property type="match status" value="1"/>
</dbReference>
<evidence type="ECO:0000256" key="13">
    <source>
        <dbReference type="ARBA" id="ARBA00023157"/>
    </source>
</evidence>
<dbReference type="InterPro" id="IPR029044">
    <property type="entry name" value="Nucleotide-diphossugar_trans"/>
</dbReference>
<comment type="similarity">
    <text evidence="4 15">Belongs to the glycosyltransferase 2 family. GalNAc-T subfamily.</text>
</comment>
<name>A0A8J7NNH5_ATRSP</name>
<comment type="caution">
    <text evidence="17">The sequence shown here is derived from an EMBL/GenBank/DDBJ whole genome shotgun (WGS) entry which is preliminary data.</text>
</comment>
<organism evidence="17 18">
    <name type="scientific">Atractosteus spatula</name>
    <name type="common">Alligator gar</name>
    <name type="synonym">Lepisosteus spatula</name>
    <dbReference type="NCBI Taxonomy" id="7917"/>
    <lineage>
        <taxon>Eukaryota</taxon>
        <taxon>Metazoa</taxon>
        <taxon>Chordata</taxon>
        <taxon>Craniata</taxon>
        <taxon>Vertebrata</taxon>
        <taxon>Euteleostomi</taxon>
        <taxon>Actinopterygii</taxon>
        <taxon>Neopterygii</taxon>
        <taxon>Holostei</taxon>
        <taxon>Semionotiformes</taxon>
        <taxon>Lepisosteidae</taxon>
        <taxon>Atractosteus</taxon>
    </lineage>
</organism>
<dbReference type="InterPro" id="IPR001173">
    <property type="entry name" value="Glyco_trans_2-like"/>
</dbReference>
<evidence type="ECO:0000256" key="4">
    <source>
        <dbReference type="ARBA" id="ARBA00005680"/>
    </source>
</evidence>
<dbReference type="CDD" id="cd02510">
    <property type="entry name" value="pp-GalNAc-T"/>
    <property type="match status" value="1"/>
</dbReference>
<dbReference type="UniPathway" id="UPA00378"/>
<evidence type="ECO:0000256" key="9">
    <source>
        <dbReference type="ARBA" id="ARBA00022968"/>
    </source>
</evidence>
<keyword evidence="13 15" id="KW-1015">Disulfide bond</keyword>
<evidence type="ECO:0000259" key="16">
    <source>
        <dbReference type="SMART" id="SM00458"/>
    </source>
</evidence>
<feature type="non-terminal residue" evidence="17">
    <location>
        <position position="641"/>
    </location>
</feature>
<dbReference type="SMART" id="SM00458">
    <property type="entry name" value="RICIN"/>
    <property type="match status" value="1"/>
</dbReference>
<evidence type="ECO:0000313" key="17">
    <source>
        <dbReference type="EMBL" id="MBN3314341.1"/>
    </source>
</evidence>
<protein>
    <recommendedName>
        <fullName evidence="5 15">Polypeptide N-acetylgalactosaminyltransferase</fullName>
        <ecNumber evidence="15">2.4.1.-</ecNumber>
    </recommendedName>
    <alternativeName>
        <fullName evidence="15">Protein-UDP acetylgalactosaminyltransferase</fullName>
    </alternativeName>
</protein>
<keyword evidence="15" id="KW-0808">Transferase</keyword>
<evidence type="ECO:0000256" key="6">
    <source>
        <dbReference type="ARBA" id="ARBA00022676"/>
    </source>
</evidence>
<proteinExistence type="inferred from homology"/>
<comment type="pathway">
    <text evidence="3 15">Protein modification; protein glycosylation.</text>
</comment>
<comment type="subcellular location">
    <subcellularLocation>
        <location evidence="2 15">Golgi apparatus membrane</location>
        <topology evidence="2 15">Single-pass type II membrane protein</topology>
    </subcellularLocation>
</comment>
<dbReference type="SUPFAM" id="SSF53448">
    <property type="entry name" value="Nucleotide-diphospho-sugar transferases"/>
    <property type="match status" value="1"/>
</dbReference>